<comment type="caution">
    <text evidence="1">The sequence shown here is derived from an EMBL/GenBank/DDBJ whole genome shotgun (WGS) entry which is preliminary data.</text>
</comment>
<sequence length="237" mass="25429">MTVPDQETLDALVERLGEFTVPLFERHGVHTHGVFTGLGGPAGVAGPELAVYHWVSHDTEDASASWQGIRDESHGVVRAPLDVTTTTIALDALPQLARDLAAELDGVVPASAEDGRVYELRLYSPLPDMTGALVKRFEYFTLGLFDRYGLGNVAFFLERGDAVAPAPGTTPVANPVADSTEPRMAFVLAHPSLEAALETWRQVAVDPDGVPDDGLPKSQLAGKTISYLRPTAYSPLR</sequence>
<evidence type="ECO:0008006" key="3">
    <source>
        <dbReference type="Google" id="ProtNLM"/>
    </source>
</evidence>
<protein>
    <recommendedName>
        <fullName evidence="3">NIPSNAP protein</fullName>
    </recommendedName>
</protein>
<keyword evidence="2" id="KW-1185">Reference proteome</keyword>
<organism evidence="1 2">
    <name type="scientific">Frondihabitans cladoniiphilus</name>
    <dbReference type="NCBI Taxonomy" id="715785"/>
    <lineage>
        <taxon>Bacteria</taxon>
        <taxon>Bacillati</taxon>
        <taxon>Actinomycetota</taxon>
        <taxon>Actinomycetes</taxon>
        <taxon>Micrococcales</taxon>
        <taxon>Microbacteriaceae</taxon>
        <taxon>Frondihabitans</taxon>
    </lineage>
</organism>
<dbReference type="Gene3D" id="3.30.70.100">
    <property type="match status" value="1"/>
</dbReference>
<gene>
    <name evidence="1" type="ORF">GCM10025780_27230</name>
</gene>
<accession>A0ABP8W4T1</accession>
<dbReference type="SUPFAM" id="SSF54909">
    <property type="entry name" value="Dimeric alpha+beta barrel"/>
    <property type="match status" value="1"/>
</dbReference>
<evidence type="ECO:0000313" key="1">
    <source>
        <dbReference type="EMBL" id="GAA4680491.1"/>
    </source>
</evidence>
<proteinExistence type="predicted"/>
<reference evidence="2" key="1">
    <citation type="journal article" date="2019" name="Int. J. Syst. Evol. Microbiol.">
        <title>The Global Catalogue of Microorganisms (GCM) 10K type strain sequencing project: providing services to taxonomists for standard genome sequencing and annotation.</title>
        <authorList>
            <consortium name="The Broad Institute Genomics Platform"/>
            <consortium name="The Broad Institute Genome Sequencing Center for Infectious Disease"/>
            <person name="Wu L."/>
            <person name="Ma J."/>
        </authorList>
    </citation>
    <scope>NUCLEOTIDE SEQUENCE [LARGE SCALE GENOMIC DNA]</scope>
    <source>
        <strain evidence="2">JCM 18956</strain>
    </source>
</reference>
<evidence type="ECO:0000313" key="2">
    <source>
        <dbReference type="Proteomes" id="UP001501295"/>
    </source>
</evidence>
<dbReference type="EMBL" id="BAABLM010000005">
    <property type="protein sequence ID" value="GAA4680491.1"/>
    <property type="molecule type" value="Genomic_DNA"/>
</dbReference>
<dbReference type="Proteomes" id="UP001501295">
    <property type="component" value="Unassembled WGS sequence"/>
</dbReference>
<dbReference type="InterPro" id="IPR011008">
    <property type="entry name" value="Dimeric_a/b-barrel"/>
</dbReference>
<name>A0ABP8W4T1_9MICO</name>